<comment type="caution">
    <text evidence="3">The sequence shown here is derived from an EMBL/GenBank/DDBJ whole genome shotgun (WGS) entry which is preliminary data.</text>
</comment>
<dbReference type="Proteomes" id="UP000297729">
    <property type="component" value="Unassembled WGS sequence"/>
</dbReference>
<name>A0A4Y9S7T8_9BURK</name>
<dbReference type="AlphaFoldDB" id="A0A4Y9S7T8"/>
<reference evidence="3 4" key="1">
    <citation type="submission" date="2019-03" db="EMBL/GenBank/DDBJ databases">
        <title>Draft Genome Sequence of Duganella callidus sp. nov., a Novel Duganella Species Isolated from Cultivated Soil.</title>
        <authorList>
            <person name="Raths R."/>
            <person name="Peta V."/>
            <person name="Bucking H."/>
        </authorList>
    </citation>
    <scope>NUCLEOTIDE SEQUENCE [LARGE SCALE GENOMIC DNA]</scope>
    <source>
        <strain evidence="3 4">DN04</strain>
    </source>
</reference>
<protein>
    <submittedName>
        <fullName evidence="3">DUF4351 domain-containing protein</fullName>
    </submittedName>
</protein>
<sequence length="353" mass="40988">MREEATWSYTGRMPTAAPAARYDSPWKTALTHAFRDFMAFFFAALHAEIDWTRRPRFRDKELAGIKFGGIPDGLIADKLVEVALHDGRVQWVLIHIEVQAQRDTVLARRVLDYNYRIFTEYAQPVASLVLLADEDPNWRPHAFHIEVLGTVMGISFATAKLLDYTVKVDQLLASHNPFAWITLAHLRTQQARHNLNRLYAAKWQMTKLLYQHGWGKQRIITLFKVINWMMALPEPYQRRYWRAVLALEKEQNMEWISPLEQSFIDKGWQQGLKKGLEQGKEQGREEGRQQGRIDGLEQGRKEEALALVERQLIRRFGALPKTVRSKLKKASLVQLEAWSDALPEAQSLKQLFE</sequence>
<dbReference type="PANTHER" id="PTHR35586:SF1">
    <property type="entry name" value="SLL1691 PROTEIN"/>
    <property type="match status" value="1"/>
</dbReference>
<dbReference type="InterPro" id="IPR025587">
    <property type="entry name" value="DUF4351"/>
</dbReference>
<feature type="region of interest" description="Disordered" evidence="1">
    <location>
        <begin position="275"/>
        <end position="295"/>
    </location>
</feature>
<accession>A0A4Y9S7T8</accession>
<proteinExistence type="predicted"/>
<organism evidence="3 4">
    <name type="scientific">Duganella callida</name>
    <dbReference type="NCBI Taxonomy" id="2561932"/>
    <lineage>
        <taxon>Bacteria</taxon>
        <taxon>Pseudomonadati</taxon>
        <taxon>Pseudomonadota</taxon>
        <taxon>Betaproteobacteria</taxon>
        <taxon>Burkholderiales</taxon>
        <taxon>Oxalobacteraceae</taxon>
        <taxon>Telluria group</taxon>
        <taxon>Duganella</taxon>
    </lineage>
</organism>
<evidence type="ECO:0000313" key="4">
    <source>
        <dbReference type="Proteomes" id="UP000297729"/>
    </source>
</evidence>
<dbReference type="EMBL" id="SPVG01000248">
    <property type="protein sequence ID" value="TFW15787.1"/>
    <property type="molecule type" value="Genomic_DNA"/>
</dbReference>
<evidence type="ECO:0000256" key="1">
    <source>
        <dbReference type="SAM" id="MobiDB-lite"/>
    </source>
</evidence>
<gene>
    <name evidence="3" type="ORF">E4L98_25440</name>
</gene>
<evidence type="ECO:0000313" key="3">
    <source>
        <dbReference type="EMBL" id="TFW15787.1"/>
    </source>
</evidence>
<dbReference type="Pfam" id="PF14261">
    <property type="entry name" value="DUF4351"/>
    <property type="match status" value="1"/>
</dbReference>
<evidence type="ECO:0000259" key="2">
    <source>
        <dbReference type="Pfam" id="PF14261"/>
    </source>
</evidence>
<dbReference type="PANTHER" id="PTHR35586">
    <property type="entry name" value="SLL1691 PROTEIN"/>
    <property type="match status" value="1"/>
</dbReference>
<keyword evidence="4" id="KW-1185">Reference proteome</keyword>
<feature type="domain" description="DUF4351" evidence="2">
    <location>
        <begin position="297"/>
        <end position="351"/>
    </location>
</feature>